<comment type="caution">
    <text evidence="1">The sequence shown here is derived from an EMBL/GenBank/DDBJ whole genome shotgun (WGS) entry which is preliminary data.</text>
</comment>
<protein>
    <recommendedName>
        <fullName evidence="3">Apea-like HEPN domain-containing protein</fullName>
    </recommendedName>
</protein>
<evidence type="ECO:0008006" key="3">
    <source>
        <dbReference type="Google" id="ProtNLM"/>
    </source>
</evidence>
<dbReference type="RefSeq" id="WP_194020708.1">
    <property type="nucleotide sequence ID" value="NZ_JADEVV010000057.1"/>
</dbReference>
<accession>A0ABR9VVC2</accession>
<dbReference type="Proteomes" id="UP000658720">
    <property type="component" value="Unassembled WGS sequence"/>
</dbReference>
<evidence type="ECO:0000313" key="1">
    <source>
        <dbReference type="EMBL" id="MBE9255302.1"/>
    </source>
</evidence>
<organism evidence="1 2">
    <name type="scientific">Synechocystis salina LEGE 00031</name>
    <dbReference type="NCBI Taxonomy" id="1828736"/>
    <lineage>
        <taxon>Bacteria</taxon>
        <taxon>Bacillati</taxon>
        <taxon>Cyanobacteriota</taxon>
        <taxon>Cyanophyceae</taxon>
        <taxon>Synechococcales</taxon>
        <taxon>Merismopediaceae</taxon>
        <taxon>Synechocystis</taxon>
    </lineage>
</organism>
<dbReference type="EMBL" id="JADEVV010000057">
    <property type="protein sequence ID" value="MBE9255302.1"/>
    <property type="molecule type" value="Genomic_DNA"/>
</dbReference>
<reference evidence="1 2" key="1">
    <citation type="submission" date="2020-10" db="EMBL/GenBank/DDBJ databases">
        <authorList>
            <person name="Castelo-Branco R."/>
            <person name="Eusebio N."/>
            <person name="Adriana R."/>
            <person name="Vieira A."/>
            <person name="Brugerolle De Fraissinette N."/>
            <person name="Rezende De Castro R."/>
            <person name="Schneider M.P."/>
            <person name="Vasconcelos V."/>
            <person name="Leao P.N."/>
        </authorList>
    </citation>
    <scope>NUCLEOTIDE SEQUENCE [LARGE SCALE GENOMIC DNA]</scope>
    <source>
        <strain evidence="1 2">LEGE 00031</strain>
    </source>
</reference>
<evidence type="ECO:0000313" key="2">
    <source>
        <dbReference type="Proteomes" id="UP000658720"/>
    </source>
</evidence>
<keyword evidence="2" id="KW-1185">Reference proteome</keyword>
<gene>
    <name evidence="1" type="ORF">IQ217_15955</name>
</gene>
<proteinExistence type="predicted"/>
<name>A0ABR9VVC2_9SYNC</name>
<sequence length="242" mass="27934">MAQKDSIIPFASNQTNNYEANILIWSCLDILSNLWSKGIGKSKCKLLGSRLIFAEFLCDYYSDIFQKVSLSDVWYRIDKENFYLASKKPDYNCDYKLPDKVIELLQNLKRSSPPIDLEPDSRKLRTISDDLNLKDILTKFDNYECKQIDVIREWLMLSSYGAIAYKEMRNSYVHEGRGGKGSHGFQLHGFKTRPTYLSYVHTTPPKMGFSVEFMLNVLSNCIDSFEKDSIKLQQDPVSNNVS</sequence>